<proteinExistence type="predicted"/>
<dbReference type="OrthoDB" id="10382541at2759"/>
<keyword evidence="3" id="KW-1185">Reference proteome</keyword>
<reference evidence="2 3" key="1">
    <citation type="submission" date="2017-04" db="EMBL/GenBank/DDBJ databases">
        <title>Draft genome sequence of Tuber borchii Vittad., a whitish edible truffle.</title>
        <authorList>
            <consortium name="DOE Joint Genome Institute"/>
            <person name="Murat C."/>
            <person name="Kuo A."/>
            <person name="Barry K.W."/>
            <person name="Clum A."/>
            <person name="Dockter R.B."/>
            <person name="Fauchery L."/>
            <person name="Iotti M."/>
            <person name="Kohler A."/>
            <person name="Labutti K."/>
            <person name="Lindquist E.A."/>
            <person name="Lipzen A."/>
            <person name="Ohm R.A."/>
            <person name="Wang M."/>
            <person name="Grigoriev I.V."/>
            <person name="Zambonelli A."/>
            <person name="Martin F.M."/>
        </authorList>
    </citation>
    <scope>NUCLEOTIDE SEQUENCE [LARGE SCALE GENOMIC DNA]</scope>
    <source>
        <strain evidence="2 3">Tbo3840</strain>
    </source>
</reference>
<dbReference type="Proteomes" id="UP000244722">
    <property type="component" value="Unassembled WGS sequence"/>
</dbReference>
<organism evidence="2 3">
    <name type="scientific">Tuber borchii</name>
    <name type="common">White truffle</name>
    <dbReference type="NCBI Taxonomy" id="42251"/>
    <lineage>
        <taxon>Eukaryota</taxon>
        <taxon>Fungi</taxon>
        <taxon>Dikarya</taxon>
        <taxon>Ascomycota</taxon>
        <taxon>Pezizomycotina</taxon>
        <taxon>Pezizomycetes</taxon>
        <taxon>Pezizales</taxon>
        <taxon>Tuberaceae</taxon>
        <taxon>Tuber</taxon>
    </lineage>
</organism>
<gene>
    <name evidence="2" type="ORF">B9Z19DRAFT_1061682</name>
</gene>
<dbReference type="EMBL" id="NESQ01000024">
    <property type="protein sequence ID" value="PUU82662.1"/>
    <property type="molecule type" value="Genomic_DNA"/>
</dbReference>
<name>A0A2T7A4J6_TUBBO</name>
<evidence type="ECO:0000313" key="3">
    <source>
        <dbReference type="Proteomes" id="UP000244722"/>
    </source>
</evidence>
<comment type="caution">
    <text evidence="2">The sequence shown here is derived from an EMBL/GenBank/DDBJ whole genome shotgun (WGS) entry which is preliminary data.</text>
</comment>
<evidence type="ECO:0000313" key="2">
    <source>
        <dbReference type="EMBL" id="PUU82662.1"/>
    </source>
</evidence>
<dbReference type="AlphaFoldDB" id="A0A2T7A4J6"/>
<evidence type="ECO:0000256" key="1">
    <source>
        <dbReference type="SAM" id="MobiDB-lite"/>
    </source>
</evidence>
<sequence length="204" mass="23325">MASRNIAAPPGFTDEYLEWALSQPRLFDDPDLEPQPEQQVVRNKTESNKTESEEAESNKIGSNNTASNEAESNETETGQSVIPFFGPPGTPCHFYWGRFQSPLSEWQEGLEAIYAPFSDEAWSVCTTEEWLYGVLHARLVTRFERQPSGPTEQEEREIHVICMLAKYYLIKREEMGQAHLPIYVEEALSDAIIKLMRDDVDFTE</sequence>
<protein>
    <submittedName>
        <fullName evidence="2">Uncharacterized protein</fullName>
    </submittedName>
</protein>
<feature type="region of interest" description="Disordered" evidence="1">
    <location>
        <begin position="24"/>
        <end position="83"/>
    </location>
</feature>
<accession>A0A2T7A4J6</accession>
<feature type="compositionally biased region" description="Basic and acidic residues" evidence="1">
    <location>
        <begin position="43"/>
        <end position="52"/>
    </location>
</feature>